<keyword evidence="2" id="KW-1185">Reference proteome</keyword>
<proteinExistence type="predicted"/>
<dbReference type="AlphaFoldDB" id="A0A0U1KXF4"/>
<evidence type="ECO:0000313" key="1">
    <source>
        <dbReference type="EMBL" id="CQR71799.1"/>
    </source>
</evidence>
<dbReference type="Proteomes" id="UP000049855">
    <property type="component" value="Unassembled WGS sequence"/>
</dbReference>
<organism evidence="1 2">
    <name type="scientific">Sporomusa ovata</name>
    <dbReference type="NCBI Taxonomy" id="2378"/>
    <lineage>
        <taxon>Bacteria</taxon>
        <taxon>Bacillati</taxon>
        <taxon>Bacillota</taxon>
        <taxon>Negativicutes</taxon>
        <taxon>Selenomonadales</taxon>
        <taxon>Sporomusaceae</taxon>
        <taxon>Sporomusa</taxon>
    </lineage>
</organism>
<protein>
    <submittedName>
        <fullName evidence="1">Uncharacterized protein</fullName>
    </submittedName>
</protein>
<sequence>MDVINAIKKCLRYLLRDALSKGGILLLLTIFRHSADALQVLAHC</sequence>
<name>A0A0U1KXF4_9FIRM</name>
<dbReference type="EMBL" id="CTRP01000005">
    <property type="protein sequence ID" value="CQR71799.1"/>
    <property type="molecule type" value="Genomic_DNA"/>
</dbReference>
<accession>A0A0U1KXF4</accession>
<reference evidence="2" key="1">
    <citation type="submission" date="2015-03" db="EMBL/GenBank/DDBJ databases">
        <authorList>
            <person name="Nijsse Bart"/>
        </authorList>
    </citation>
    <scope>NUCLEOTIDE SEQUENCE [LARGE SCALE GENOMIC DNA]</scope>
</reference>
<evidence type="ECO:0000313" key="2">
    <source>
        <dbReference type="Proteomes" id="UP000049855"/>
    </source>
</evidence>
<gene>
    <name evidence="1" type="ORF">SpAn4DRAFT_3665</name>
</gene>